<reference evidence="2" key="1">
    <citation type="submission" date="2020-07" db="EMBL/GenBank/DDBJ databases">
        <title>Huge and variable diversity of episymbiotic CPR bacteria and DPANN archaea in groundwater ecosystems.</title>
        <authorList>
            <person name="He C.Y."/>
            <person name="Keren R."/>
            <person name="Whittaker M."/>
            <person name="Farag I.F."/>
            <person name="Doudna J."/>
            <person name="Cate J.H.D."/>
            <person name="Banfield J.F."/>
        </authorList>
    </citation>
    <scope>NUCLEOTIDE SEQUENCE</scope>
    <source>
        <strain evidence="2">NC_groundwater_580_Pr5_B-0.1um_64_19</strain>
    </source>
</reference>
<protein>
    <submittedName>
        <fullName evidence="2">Uncharacterized protein</fullName>
    </submittedName>
</protein>
<keyword evidence="1" id="KW-0732">Signal</keyword>
<name>A0A932EQ19_9BACT</name>
<dbReference type="Proteomes" id="UP000779809">
    <property type="component" value="Unassembled WGS sequence"/>
</dbReference>
<accession>A0A932EQ19</accession>
<dbReference type="AlphaFoldDB" id="A0A932EQ19"/>
<organism evidence="2 3">
    <name type="scientific">Candidatus Korobacter versatilis</name>
    <dbReference type="NCBI Taxonomy" id="658062"/>
    <lineage>
        <taxon>Bacteria</taxon>
        <taxon>Pseudomonadati</taxon>
        <taxon>Acidobacteriota</taxon>
        <taxon>Terriglobia</taxon>
        <taxon>Terriglobales</taxon>
        <taxon>Candidatus Korobacteraceae</taxon>
        <taxon>Candidatus Korobacter</taxon>
    </lineage>
</organism>
<gene>
    <name evidence="2" type="ORF">HYX28_02280</name>
</gene>
<evidence type="ECO:0000313" key="2">
    <source>
        <dbReference type="EMBL" id="MBI2677590.1"/>
    </source>
</evidence>
<feature type="signal peptide" evidence="1">
    <location>
        <begin position="1"/>
        <end position="22"/>
    </location>
</feature>
<dbReference type="EMBL" id="JACPNR010000004">
    <property type="protein sequence ID" value="MBI2677590.1"/>
    <property type="molecule type" value="Genomic_DNA"/>
</dbReference>
<sequence>MKRSLISLLLVVAAAGVLPASAATLNTAANSVIPAETQQIISVDYRKMNDAPSAVALKKRVLPDALKQFEQALRGVNIDTATDVETLTFAAFKMKKEGLRVVGIAQGNFSRAKVLRKLKAKKVKGEKYRNATLYPMVSGLEMTFLDDNTLLFGDQTALQKALDTRDGETPGLSGNTQISNLVANVDQATVWSVLDTAGTQHMLRQALGDASKLADYETMKKRIQGSYYTADFDRGVAFDLTVMTSDSLTAGTLSSVIRAGMLYRKMSASSGAEKLALESTQVESDSDKLKLHFKADDKRFQSLLSSDLFAAVSR</sequence>
<comment type="caution">
    <text evidence="2">The sequence shown here is derived from an EMBL/GenBank/DDBJ whole genome shotgun (WGS) entry which is preliminary data.</text>
</comment>
<proteinExistence type="predicted"/>
<evidence type="ECO:0000313" key="3">
    <source>
        <dbReference type="Proteomes" id="UP000779809"/>
    </source>
</evidence>
<feature type="chain" id="PRO_5037783814" evidence="1">
    <location>
        <begin position="23"/>
        <end position="314"/>
    </location>
</feature>
<evidence type="ECO:0000256" key="1">
    <source>
        <dbReference type="SAM" id="SignalP"/>
    </source>
</evidence>